<accession>A0A518J099</accession>
<dbReference type="InterPro" id="IPR036388">
    <property type="entry name" value="WH-like_DNA-bd_sf"/>
</dbReference>
<name>A0A518J099_9BACT</name>
<dbReference type="Pfam" id="PF04542">
    <property type="entry name" value="Sigma70_r2"/>
    <property type="match status" value="1"/>
</dbReference>
<keyword evidence="2" id="KW-0805">Transcription regulation</keyword>
<proteinExistence type="inferred from homology"/>
<sequence>MSDSRSAFEDLLQQAQGPLLDYLIRLTGSVHVAQDLLQAANVTAIEKQSSFHAGTDFAAWIRQIAKNHYRNAIRKQAVSKTVLLVDDGLHDVIERRHRERIEKQRREADWDRLQDCLQTLPGHQRELVQRFYIDGQSLNHLAKTTGRNANAIGQTLHRARRALIECVKFAGDEPPQVASIFGCEAQQGAESR</sequence>
<organism evidence="7 8">
    <name type="scientific">Rosistilla oblonga</name>
    <dbReference type="NCBI Taxonomy" id="2527990"/>
    <lineage>
        <taxon>Bacteria</taxon>
        <taxon>Pseudomonadati</taxon>
        <taxon>Planctomycetota</taxon>
        <taxon>Planctomycetia</taxon>
        <taxon>Pirellulales</taxon>
        <taxon>Pirellulaceae</taxon>
        <taxon>Rosistilla</taxon>
    </lineage>
</organism>
<dbReference type="NCBIfam" id="TIGR02937">
    <property type="entry name" value="sigma70-ECF"/>
    <property type="match status" value="1"/>
</dbReference>
<dbReference type="GO" id="GO:0016987">
    <property type="term" value="F:sigma factor activity"/>
    <property type="evidence" value="ECO:0007669"/>
    <property type="project" value="UniProtKB-KW"/>
</dbReference>
<keyword evidence="8" id="KW-1185">Reference proteome</keyword>
<dbReference type="Pfam" id="PF08281">
    <property type="entry name" value="Sigma70_r4_2"/>
    <property type="match status" value="1"/>
</dbReference>
<dbReference type="InterPro" id="IPR039425">
    <property type="entry name" value="RNA_pol_sigma-70-like"/>
</dbReference>
<evidence type="ECO:0000256" key="2">
    <source>
        <dbReference type="ARBA" id="ARBA00023015"/>
    </source>
</evidence>
<dbReference type="Gene3D" id="1.10.10.10">
    <property type="entry name" value="Winged helix-like DNA-binding domain superfamily/Winged helix DNA-binding domain"/>
    <property type="match status" value="1"/>
</dbReference>
<reference evidence="7 8" key="1">
    <citation type="submission" date="2019-02" db="EMBL/GenBank/DDBJ databases">
        <title>Deep-cultivation of Planctomycetes and their phenomic and genomic characterization uncovers novel biology.</title>
        <authorList>
            <person name="Wiegand S."/>
            <person name="Jogler M."/>
            <person name="Boedeker C."/>
            <person name="Pinto D."/>
            <person name="Vollmers J."/>
            <person name="Rivas-Marin E."/>
            <person name="Kohn T."/>
            <person name="Peeters S.H."/>
            <person name="Heuer A."/>
            <person name="Rast P."/>
            <person name="Oberbeckmann S."/>
            <person name="Bunk B."/>
            <person name="Jeske O."/>
            <person name="Meyerdierks A."/>
            <person name="Storesund J.E."/>
            <person name="Kallscheuer N."/>
            <person name="Luecker S."/>
            <person name="Lage O.M."/>
            <person name="Pohl T."/>
            <person name="Merkel B.J."/>
            <person name="Hornburger P."/>
            <person name="Mueller R.-W."/>
            <person name="Bruemmer F."/>
            <person name="Labrenz M."/>
            <person name="Spormann A.M."/>
            <person name="Op den Camp H."/>
            <person name="Overmann J."/>
            <person name="Amann R."/>
            <person name="Jetten M.S.M."/>
            <person name="Mascher T."/>
            <person name="Medema M.H."/>
            <person name="Devos D.P."/>
            <person name="Kaster A.-K."/>
            <person name="Ovreas L."/>
            <person name="Rohde M."/>
            <person name="Galperin M.Y."/>
            <person name="Jogler C."/>
        </authorList>
    </citation>
    <scope>NUCLEOTIDE SEQUENCE [LARGE SCALE GENOMIC DNA]</scope>
    <source>
        <strain evidence="7 8">Mal33</strain>
    </source>
</reference>
<evidence type="ECO:0000256" key="3">
    <source>
        <dbReference type="ARBA" id="ARBA00023082"/>
    </source>
</evidence>
<dbReference type="GO" id="GO:0006352">
    <property type="term" value="P:DNA-templated transcription initiation"/>
    <property type="evidence" value="ECO:0007669"/>
    <property type="project" value="InterPro"/>
</dbReference>
<dbReference type="Gene3D" id="1.10.1740.10">
    <property type="match status" value="1"/>
</dbReference>
<evidence type="ECO:0000313" key="8">
    <source>
        <dbReference type="Proteomes" id="UP000316770"/>
    </source>
</evidence>
<dbReference type="InterPro" id="IPR014284">
    <property type="entry name" value="RNA_pol_sigma-70_dom"/>
</dbReference>
<dbReference type="SUPFAM" id="SSF88946">
    <property type="entry name" value="Sigma2 domain of RNA polymerase sigma factors"/>
    <property type="match status" value="1"/>
</dbReference>
<dbReference type="RefSeq" id="WP_145289451.1">
    <property type="nucleotide sequence ID" value="NZ_CP036318.1"/>
</dbReference>
<evidence type="ECO:0000256" key="4">
    <source>
        <dbReference type="ARBA" id="ARBA00023163"/>
    </source>
</evidence>
<dbReference type="InterPro" id="IPR013324">
    <property type="entry name" value="RNA_pol_sigma_r3/r4-like"/>
</dbReference>
<comment type="similarity">
    <text evidence="1">Belongs to the sigma-70 factor family. ECF subfamily.</text>
</comment>
<dbReference type="GO" id="GO:0003677">
    <property type="term" value="F:DNA binding"/>
    <property type="evidence" value="ECO:0007669"/>
    <property type="project" value="InterPro"/>
</dbReference>
<dbReference type="PANTHER" id="PTHR43133">
    <property type="entry name" value="RNA POLYMERASE ECF-TYPE SIGMA FACTO"/>
    <property type="match status" value="1"/>
</dbReference>
<dbReference type="EMBL" id="CP036318">
    <property type="protein sequence ID" value="QDV58767.1"/>
    <property type="molecule type" value="Genomic_DNA"/>
</dbReference>
<dbReference type="PANTHER" id="PTHR43133:SF51">
    <property type="entry name" value="RNA POLYMERASE SIGMA FACTOR"/>
    <property type="match status" value="1"/>
</dbReference>
<dbReference type="InterPro" id="IPR007627">
    <property type="entry name" value="RNA_pol_sigma70_r2"/>
</dbReference>
<evidence type="ECO:0000256" key="1">
    <source>
        <dbReference type="ARBA" id="ARBA00010641"/>
    </source>
</evidence>
<keyword evidence="3" id="KW-0731">Sigma factor</keyword>
<dbReference type="AlphaFoldDB" id="A0A518J099"/>
<dbReference type="NCBIfam" id="TIGR02989">
    <property type="entry name" value="Sig-70_gvs1"/>
    <property type="match status" value="1"/>
</dbReference>
<dbReference type="SUPFAM" id="SSF88659">
    <property type="entry name" value="Sigma3 and sigma4 domains of RNA polymerase sigma factors"/>
    <property type="match status" value="1"/>
</dbReference>
<feature type="domain" description="RNA polymerase sigma-70 region 2" evidence="5">
    <location>
        <begin position="13"/>
        <end position="77"/>
    </location>
</feature>
<evidence type="ECO:0000259" key="6">
    <source>
        <dbReference type="Pfam" id="PF08281"/>
    </source>
</evidence>
<evidence type="ECO:0000259" key="5">
    <source>
        <dbReference type="Pfam" id="PF04542"/>
    </source>
</evidence>
<gene>
    <name evidence="7" type="primary">carQ_2</name>
    <name evidence="7" type="ORF">Mal33_47920</name>
</gene>
<dbReference type="InterPro" id="IPR014331">
    <property type="entry name" value="RNA_pol_sigma70_ECF_RHOBA"/>
</dbReference>
<dbReference type="Proteomes" id="UP000316770">
    <property type="component" value="Chromosome"/>
</dbReference>
<dbReference type="InterPro" id="IPR013249">
    <property type="entry name" value="RNA_pol_sigma70_r4_t2"/>
</dbReference>
<evidence type="ECO:0000313" key="7">
    <source>
        <dbReference type="EMBL" id="QDV58767.1"/>
    </source>
</evidence>
<keyword evidence="4" id="KW-0804">Transcription</keyword>
<feature type="domain" description="RNA polymerase sigma factor 70 region 4 type 2" evidence="6">
    <location>
        <begin position="111"/>
        <end position="163"/>
    </location>
</feature>
<dbReference type="InterPro" id="IPR013325">
    <property type="entry name" value="RNA_pol_sigma_r2"/>
</dbReference>
<protein>
    <submittedName>
        <fullName evidence="7">RNA polymerase sigma factor CarQ</fullName>
    </submittedName>
</protein>